<evidence type="ECO:0000313" key="2">
    <source>
        <dbReference type="EMBL" id="MBC5846059.1"/>
    </source>
</evidence>
<name>A0A923SHU9_9FLAO</name>
<feature type="transmembrane region" description="Helical" evidence="1">
    <location>
        <begin position="40"/>
        <end position="62"/>
    </location>
</feature>
<evidence type="ECO:0008006" key="4">
    <source>
        <dbReference type="Google" id="ProtNLM"/>
    </source>
</evidence>
<feature type="transmembrane region" description="Helical" evidence="1">
    <location>
        <begin position="74"/>
        <end position="91"/>
    </location>
</feature>
<organism evidence="2 3">
    <name type="scientific">Flavobacterium muglaense</name>
    <dbReference type="NCBI Taxonomy" id="2764716"/>
    <lineage>
        <taxon>Bacteria</taxon>
        <taxon>Pseudomonadati</taxon>
        <taxon>Bacteroidota</taxon>
        <taxon>Flavobacteriia</taxon>
        <taxon>Flavobacteriales</taxon>
        <taxon>Flavobacteriaceae</taxon>
        <taxon>Flavobacterium</taxon>
    </lineage>
</organism>
<comment type="caution">
    <text evidence="2">The sequence shown here is derived from an EMBL/GenBank/DDBJ whole genome shotgun (WGS) entry which is preliminary data.</text>
</comment>
<dbReference type="RefSeq" id="WP_187021370.1">
    <property type="nucleotide sequence ID" value="NZ_JACRUK010000067.1"/>
</dbReference>
<evidence type="ECO:0000313" key="3">
    <source>
        <dbReference type="Proteomes" id="UP000641454"/>
    </source>
</evidence>
<proteinExistence type="predicted"/>
<gene>
    <name evidence="2" type="ORF">H8R25_16685</name>
</gene>
<sequence length="216" mass="24489">MKALKNSLMGFVVSFLGSIPLGYLNFIGFEMYTQFGVYNLIWYLLGVIAVEGLVVYFTLIFANSLVNNKKLMKIIDVFGFFFLLLLAYSFYSQSNQTVGDQHYLDPYIKYSPFVIGVLLSSVNFLQLPFWTGWNLYLINGKYIDIQGTRKYYYVAGTLAGTFGGMAVLVYVLYTLALNASGFSSYLLPVVIPILFLGLALFQAFKVYKKYVQKSKT</sequence>
<dbReference type="EMBL" id="JACRUL010000068">
    <property type="protein sequence ID" value="MBC5846059.1"/>
    <property type="molecule type" value="Genomic_DNA"/>
</dbReference>
<keyword evidence="1" id="KW-1133">Transmembrane helix</keyword>
<feature type="transmembrane region" description="Helical" evidence="1">
    <location>
        <begin position="111"/>
        <end position="130"/>
    </location>
</feature>
<feature type="transmembrane region" description="Helical" evidence="1">
    <location>
        <begin position="7"/>
        <end position="28"/>
    </location>
</feature>
<dbReference type="AlphaFoldDB" id="A0A923SHU9"/>
<dbReference type="Proteomes" id="UP000641454">
    <property type="component" value="Unassembled WGS sequence"/>
</dbReference>
<evidence type="ECO:0000256" key="1">
    <source>
        <dbReference type="SAM" id="Phobius"/>
    </source>
</evidence>
<feature type="transmembrane region" description="Helical" evidence="1">
    <location>
        <begin position="185"/>
        <end position="207"/>
    </location>
</feature>
<feature type="transmembrane region" description="Helical" evidence="1">
    <location>
        <begin position="151"/>
        <end position="173"/>
    </location>
</feature>
<keyword evidence="3" id="KW-1185">Reference proteome</keyword>
<reference evidence="2 3" key="1">
    <citation type="submission" date="2020-08" db="EMBL/GenBank/DDBJ databases">
        <title>Description of novel Flavobacterium F-392 isolate.</title>
        <authorList>
            <person name="Saticioglu I.B."/>
            <person name="Duman M."/>
            <person name="Altun S."/>
        </authorList>
    </citation>
    <scope>NUCLEOTIDE SEQUENCE [LARGE SCALE GENOMIC DNA]</scope>
    <source>
        <strain evidence="2 3">F-392</strain>
    </source>
</reference>
<keyword evidence="1" id="KW-0812">Transmembrane</keyword>
<accession>A0A923SHU9</accession>
<keyword evidence="1" id="KW-0472">Membrane</keyword>
<protein>
    <recommendedName>
        <fullName evidence="4">LysE type translocator</fullName>
    </recommendedName>
</protein>